<evidence type="ECO:0000259" key="2">
    <source>
        <dbReference type="PROSITE" id="PS50994"/>
    </source>
</evidence>
<dbReference type="OrthoDB" id="6776856at2759"/>
<dbReference type="InterPro" id="IPR039537">
    <property type="entry name" value="Retrotran_Ty1/copia-like"/>
</dbReference>
<dbReference type="SUPFAM" id="SSF53098">
    <property type="entry name" value="Ribonuclease H-like"/>
    <property type="match status" value="1"/>
</dbReference>
<proteinExistence type="predicted"/>
<dbReference type="PANTHER" id="PTHR42648">
    <property type="entry name" value="TRANSPOSASE, PUTATIVE-RELATED"/>
    <property type="match status" value="1"/>
</dbReference>
<organism evidence="3 4">
    <name type="scientific">Mikania micrantha</name>
    <name type="common">bitter vine</name>
    <dbReference type="NCBI Taxonomy" id="192012"/>
    <lineage>
        <taxon>Eukaryota</taxon>
        <taxon>Viridiplantae</taxon>
        <taxon>Streptophyta</taxon>
        <taxon>Embryophyta</taxon>
        <taxon>Tracheophyta</taxon>
        <taxon>Spermatophyta</taxon>
        <taxon>Magnoliopsida</taxon>
        <taxon>eudicotyledons</taxon>
        <taxon>Gunneridae</taxon>
        <taxon>Pentapetalae</taxon>
        <taxon>asterids</taxon>
        <taxon>campanulids</taxon>
        <taxon>Asterales</taxon>
        <taxon>Asteraceae</taxon>
        <taxon>Asteroideae</taxon>
        <taxon>Heliantheae alliance</taxon>
        <taxon>Eupatorieae</taxon>
        <taxon>Mikania</taxon>
    </lineage>
</organism>
<dbReference type="PROSITE" id="PS50994">
    <property type="entry name" value="INTEGRASE"/>
    <property type="match status" value="1"/>
</dbReference>
<dbReference type="PANTHER" id="PTHR42648:SF25">
    <property type="entry name" value="RNA-DIRECTED DNA POLYMERASE"/>
    <property type="match status" value="1"/>
</dbReference>
<dbReference type="Pfam" id="PF25597">
    <property type="entry name" value="SH3_retrovirus"/>
    <property type="match status" value="1"/>
</dbReference>
<dbReference type="AlphaFoldDB" id="A0A5N6NPB1"/>
<feature type="compositionally biased region" description="Polar residues" evidence="1">
    <location>
        <begin position="285"/>
        <end position="296"/>
    </location>
</feature>
<keyword evidence="4" id="KW-1185">Reference proteome</keyword>
<sequence length="352" mass="40190">MGELLELASSCKKTPHPMIKETAVCEGCLVSKQKCKSFPKEAQWRASKPLELVHADICGPISPQTSGGNRYFMLIVYDFTRYTWVYLVNTKDQAFQKFKTFKTLVENESKYKVKMLRTDRWGEFTSQMFNDYCKQEGIKRQLTTPYTPQWGCRETILTKAVKSTTPFQLWKGYKPNLEHLKVFGCVGYATHLKGHLTKLEDRGKALVYLGAEDGTKGYRLLDPENNRVVIARSVVFLEHKKWAWVSTNKERPTTSWSFPLATNGPDVTDKFNSKSGERITRAYASPSTPAPSNSHPHQFDSSDYHDTNVLVSEEEETPSDSVYFDHTPNQGFCPVSDIYQKTEAMKDDQDAL</sequence>
<dbReference type="Proteomes" id="UP000326396">
    <property type="component" value="Linkage Group LG18"/>
</dbReference>
<dbReference type="InterPro" id="IPR057670">
    <property type="entry name" value="SH3_retrovirus"/>
</dbReference>
<dbReference type="InterPro" id="IPR012337">
    <property type="entry name" value="RNaseH-like_sf"/>
</dbReference>
<feature type="domain" description="Integrase catalytic" evidence="2">
    <location>
        <begin position="45"/>
        <end position="149"/>
    </location>
</feature>
<name>A0A5N6NPB1_9ASTR</name>
<dbReference type="GO" id="GO:0015074">
    <property type="term" value="P:DNA integration"/>
    <property type="evidence" value="ECO:0007669"/>
    <property type="project" value="InterPro"/>
</dbReference>
<reference evidence="3 4" key="1">
    <citation type="submission" date="2019-05" db="EMBL/GenBank/DDBJ databases">
        <title>Mikania micrantha, genome provides insights into the molecular mechanism of rapid growth.</title>
        <authorList>
            <person name="Liu B."/>
        </authorList>
    </citation>
    <scope>NUCLEOTIDE SEQUENCE [LARGE SCALE GENOMIC DNA]</scope>
    <source>
        <strain evidence="3">NLD-2019</strain>
        <tissue evidence="3">Leaf</tissue>
    </source>
</reference>
<protein>
    <recommendedName>
        <fullName evidence="2">Integrase catalytic domain-containing protein</fullName>
    </recommendedName>
</protein>
<comment type="caution">
    <text evidence="3">The sequence shown here is derived from an EMBL/GenBank/DDBJ whole genome shotgun (WGS) entry which is preliminary data.</text>
</comment>
<dbReference type="InterPro" id="IPR001584">
    <property type="entry name" value="Integrase_cat-core"/>
</dbReference>
<evidence type="ECO:0000313" key="4">
    <source>
        <dbReference type="Proteomes" id="UP000326396"/>
    </source>
</evidence>
<dbReference type="EMBL" id="SZYD01000010">
    <property type="protein sequence ID" value="KAD4982585.1"/>
    <property type="molecule type" value="Genomic_DNA"/>
</dbReference>
<dbReference type="Pfam" id="PF00665">
    <property type="entry name" value="rve"/>
    <property type="match status" value="1"/>
</dbReference>
<feature type="region of interest" description="Disordered" evidence="1">
    <location>
        <begin position="283"/>
        <end position="303"/>
    </location>
</feature>
<evidence type="ECO:0000313" key="3">
    <source>
        <dbReference type="EMBL" id="KAD4982585.1"/>
    </source>
</evidence>
<dbReference type="Gene3D" id="3.30.420.10">
    <property type="entry name" value="Ribonuclease H-like superfamily/Ribonuclease H"/>
    <property type="match status" value="1"/>
</dbReference>
<evidence type="ECO:0000256" key="1">
    <source>
        <dbReference type="SAM" id="MobiDB-lite"/>
    </source>
</evidence>
<dbReference type="InterPro" id="IPR036397">
    <property type="entry name" value="RNaseH_sf"/>
</dbReference>
<accession>A0A5N6NPB1</accession>
<dbReference type="GO" id="GO:0003676">
    <property type="term" value="F:nucleic acid binding"/>
    <property type="evidence" value="ECO:0007669"/>
    <property type="project" value="InterPro"/>
</dbReference>
<gene>
    <name evidence="3" type="ORF">E3N88_19256</name>
</gene>